<dbReference type="STRING" id="536979.SAMN04488055_0122"/>
<evidence type="ECO:0000313" key="1">
    <source>
        <dbReference type="EMBL" id="SIN64770.1"/>
    </source>
</evidence>
<sequence length="407" mass="46170">MRYPRYVLLLVLLMSTLFSQAQLLGRITVKAGQYARHNTIIRVALPQFHIQLMSAELLNVEGGKKIVTPVQMEGEHTIVWRLEGDLPAGAERVYELWSKKDYDRVAKVTVRTTNTAYIVEKDNKPVLQYNYAVMEPPAGVDTAFRRSGFIHPAYTPSGKVLTNIHPKDHYHHFGIWNPWTDTKFENDTVDFWNLKKLSGTVRFSQPARTMNGKVFGGFLVTQQHVVLSKPEKTAMVEFLEVLAYDGKDKEQVWDYNSRLRCAGKSPITLLEYRYGGGFAIRGAGEWNNENSAVLTSEGKTRKDADNTHARWFKIAGALNGGKGGLLVLSAPDNFNSPQPVRIWPEKDQNGQVFAMFSPTKDREWVLTPGNEYPQKYRVITFDGDLTTAQAEAYYNDYAFPPECTFSK</sequence>
<keyword evidence="2" id="KW-1185">Reference proteome</keyword>
<organism evidence="1 2">
    <name type="scientific">Chitinophaga niabensis</name>
    <dbReference type="NCBI Taxonomy" id="536979"/>
    <lineage>
        <taxon>Bacteria</taxon>
        <taxon>Pseudomonadati</taxon>
        <taxon>Bacteroidota</taxon>
        <taxon>Chitinophagia</taxon>
        <taxon>Chitinophagales</taxon>
        <taxon>Chitinophagaceae</taxon>
        <taxon>Chitinophaga</taxon>
    </lineage>
</organism>
<name>A0A1N6D1S5_9BACT</name>
<dbReference type="InterPro" id="IPR029475">
    <property type="entry name" value="DUF6807"/>
</dbReference>
<accession>A0A1N6D1S5</accession>
<reference evidence="1 2" key="1">
    <citation type="submission" date="2016-11" db="EMBL/GenBank/DDBJ databases">
        <authorList>
            <person name="Jaros S."/>
            <person name="Januszkiewicz K."/>
            <person name="Wedrychowicz H."/>
        </authorList>
    </citation>
    <scope>NUCLEOTIDE SEQUENCE [LARGE SCALE GENOMIC DNA]</scope>
    <source>
        <strain evidence="1 2">DSM 24787</strain>
    </source>
</reference>
<dbReference type="EMBL" id="FSRA01000001">
    <property type="protein sequence ID" value="SIN64770.1"/>
    <property type="molecule type" value="Genomic_DNA"/>
</dbReference>
<dbReference type="RefSeq" id="WP_084185248.1">
    <property type="nucleotide sequence ID" value="NZ_FSRA01000001.1"/>
</dbReference>
<dbReference type="OrthoDB" id="2540540at2"/>
<dbReference type="Pfam" id="PF14100">
    <property type="entry name" value="DUF6807"/>
    <property type="match status" value="1"/>
</dbReference>
<gene>
    <name evidence="1" type="ORF">SAMN04488055_0122</name>
</gene>
<proteinExistence type="predicted"/>
<dbReference type="Proteomes" id="UP000185003">
    <property type="component" value="Unassembled WGS sequence"/>
</dbReference>
<evidence type="ECO:0000313" key="2">
    <source>
        <dbReference type="Proteomes" id="UP000185003"/>
    </source>
</evidence>
<dbReference type="AlphaFoldDB" id="A0A1N6D1S5"/>
<protein>
    <submittedName>
        <fullName evidence="1">Methane oxygenase PmoA</fullName>
    </submittedName>
</protein>